<protein>
    <submittedName>
        <fullName evidence="2">Uncharacterized protein</fullName>
    </submittedName>
</protein>
<organism evidence="2 3">
    <name type="scientific">Piptocephalis cylindrospora</name>
    <dbReference type="NCBI Taxonomy" id="1907219"/>
    <lineage>
        <taxon>Eukaryota</taxon>
        <taxon>Fungi</taxon>
        <taxon>Fungi incertae sedis</taxon>
        <taxon>Zoopagomycota</taxon>
        <taxon>Zoopagomycotina</taxon>
        <taxon>Zoopagomycetes</taxon>
        <taxon>Zoopagales</taxon>
        <taxon>Piptocephalidaceae</taxon>
        <taxon>Piptocephalis</taxon>
    </lineage>
</organism>
<evidence type="ECO:0000313" key="2">
    <source>
        <dbReference type="EMBL" id="RKP11216.1"/>
    </source>
</evidence>
<evidence type="ECO:0000313" key="3">
    <source>
        <dbReference type="Proteomes" id="UP000267251"/>
    </source>
</evidence>
<dbReference type="EMBL" id="KZ989107">
    <property type="protein sequence ID" value="RKP11216.1"/>
    <property type="molecule type" value="Genomic_DNA"/>
</dbReference>
<keyword evidence="3" id="KW-1185">Reference proteome</keyword>
<name>A0A4P9XXU4_9FUNG</name>
<reference evidence="3" key="1">
    <citation type="journal article" date="2018" name="Nat. Microbiol.">
        <title>Leveraging single-cell genomics to expand the fungal tree of life.</title>
        <authorList>
            <person name="Ahrendt S.R."/>
            <person name="Quandt C.A."/>
            <person name="Ciobanu D."/>
            <person name="Clum A."/>
            <person name="Salamov A."/>
            <person name="Andreopoulos B."/>
            <person name="Cheng J.F."/>
            <person name="Woyke T."/>
            <person name="Pelin A."/>
            <person name="Henrissat B."/>
            <person name="Reynolds N.K."/>
            <person name="Benny G.L."/>
            <person name="Smith M.E."/>
            <person name="James T.Y."/>
            <person name="Grigoriev I.V."/>
        </authorList>
    </citation>
    <scope>NUCLEOTIDE SEQUENCE [LARGE SCALE GENOMIC DNA]</scope>
</reference>
<sequence length="297" mass="32789">MTSNFIAIIAEVVGLGLGRGPARVECLRTHLTSKDFLSTYPQGGYTGARTVGRTRVVELKRHTTRLASTLGSLPLPYEDVSGEAMKALQDESRLSALLVPLLRQGLKTWEKLVPGSEAKLMILGCYDAQKKCPRLLTHISALSIRPSSKPDGQGVQVEMGGRPRSNPKCKDSQWARDRRVLEDTMDPESDEIILPIRGCVERDEITKPTKESSLIKPEKSGFVWKYRGTVVSFGVLVTAVGLYHMFQYGSVSPLGRSMLRTLGLWNNGPLWTGSGWVSRGGSAFVQWIKRYRPSPSS</sequence>
<dbReference type="OrthoDB" id="59470at2759"/>
<dbReference type="PANTHER" id="PTHR47703">
    <property type="entry name" value="D-AMINOACID AMINOTRANSFERASE-LIKE PLP-DEPENDENT ENZYMES SUPERFAMILY PROTEIN"/>
    <property type="match status" value="1"/>
</dbReference>
<gene>
    <name evidence="2" type="ORF">BJ684DRAFT_22241</name>
</gene>
<dbReference type="AlphaFoldDB" id="A0A4P9XXU4"/>
<feature type="region of interest" description="Disordered" evidence="1">
    <location>
        <begin position="147"/>
        <end position="172"/>
    </location>
</feature>
<dbReference type="PANTHER" id="PTHR47703:SF2">
    <property type="entry name" value="D-AMINOACID AMINOTRANSFERASE-LIKE PLP-DEPENDENT ENZYMES SUPERFAMILY PROTEIN"/>
    <property type="match status" value="1"/>
</dbReference>
<dbReference type="Proteomes" id="UP000267251">
    <property type="component" value="Unassembled WGS sequence"/>
</dbReference>
<proteinExistence type="predicted"/>
<evidence type="ECO:0000256" key="1">
    <source>
        <dbReference type="SAM" id="MobiDB-lite"/>
    </source>
</evidence>
<accession>A0A4P9XXU4</accession>